<keyword evidence="3 7" id="KW-0690">Ribosome biogenesis</keyword>
<gene>
    <name evidence="10" type="ORF">NARC_210016</name>
</gene>
<dbReference type="Pfam" id="PF04034">
    <property type="entry name" value="Ribo_biogen_C"/>
    <property type="match status" value="1"/>
</dbReference>
<feature type="binding site" evidence="7">
    <location>
        <position position="25"/>
    </location>
    <ligand>
        <name>S-adenosyl-L-methionine</name>
        <dbReference type="ChEBI" id="CHEBI:59789"/>
    </ligand>
</feature>
<feature type="binding site" evidence="7">
    <location>
        <position position="70"/>
    </location>
    <ligand>
        <name>S-adenosyl-L-methionine</name>
        <dbReference type="ChEBI" id="CHEBI:59789"/>
    </ligand>
</feature>
<name>A0A557SR45_9ARCH</name>
<evidence type="ECO:0000256" key="3">
    <source>
        <dbReference type="ARBA" id="ARBA00022517"/>
    </source>
</evidence>
<keyword evidence="4 7" id="KW-0698">rRNA processing</keyword>
<dbReference type="InterPro" id="IPR007177">
    <property type="entry name" value="Tsr3_C"/>
</dbReference>
<feature type="domain" description="RNase L inhibitor RLI-like possible metal-binding" evidence="9">
    <location>
        <begin position="11"/>
        <end position="39"/>
    </location>
</feature>
<evidence type="ECO:0000259" key="8">
    <source>
        <dbReference type="Pfam" id="PF04034"/>
    </source>
</evidence>
<evidence type="ECO:0000256" key="2">
    <source>
        <dbReference type="ARBA" id="ARBA00022490"/>
    </source>
</evidence>
<evidence type="ECO:0000259" key="9">
    <source>
        <dbReference type="Pfam" id="PF04068"/>
    </source>
</evidence>
<proteinExistence type="inferred from homology"/>
<dbReference type="HAMAP" id="MF_01116">
    <property type="entry name" value="TSR3"/>
    <property type="match status" value="1"/>
</dbReference>
<dbReference type="AlphaFoldDB" id="A0A557SR45"/>
<keyword evidence="11" id="KW-1185">Reference proteome</keyword>
<evidence type="ECO:0000313" key="11">
    <source>
        <dbReference type="Proteomes" id="UP000315289"/>
    </source>
</evidence>
<dbReference type="GO" id="GO:0000455">
    <property type="term" value="P:enzyme-directed rRNA pseudouridine synthesis"/>
    <property type="evidence" value="ECO:0007669"/>
    <property type="project" value="UniProtKB-UniRule"/>
</dbReference>
<accession>A0A557SR45</accession>
<dbReference type="EMBL" id="VOAH01000021">
    <property type="protein sequence ID" value="TVP39072.1"/>
    <property type="molecule type" value="Genomic_DNA"/>
</dbReference>
<evidence type="ECO:0000313" key="10">
    <source>
        <dbReference type="EMBL" id="TVP39072.1"/>
    </source>
</evidence>
<dbReference type="InterPro" id="IPR022968">
    <property type="entry name" value="Tsr3-like"/>
</dbReference>
<dbReference type="NCBIfam" id="NF002621">
    <property type="entry name" value="PRK02287.1"/>
    <property type="match status" value="1"/>
</dbReference>
<dbReference type="GO" id="GO:1904047">
    <property type="term" value="F:S-adenosyl-L-methionine binding"/>
    <property type="evidence" value="ECO:0007669"/>
    <property type="project" value="UniProtKB-UniRule"/>
</dbReference>
<feature type="binding site" evidence="7">
    <location>
        <position position="112"/>
    </location>
    <ligand>
        <name>S-adenosyl-L-methionine</name>
        <dbReference type="ChEBI" id="CHEBI:59789"/>
    </ligand>
</feature>
<comment type="caution">
    <text evidence="10">The sequence shown here is derived from an EMBL/GenBank/DDBJ whole genome shotgun (WGS) entry which is preliminary data.</text>
</comment>
<keyword evidence="2 7" id="KW-0963">Cytoplasm</keyword>
<keyword evidence="6 7" id="KW-0949">S-adenosyl-L-methionine</keyword>
<comment type="function">
    <text evidence="7">Aminocarboxypropyltransferase that catalyzes the aminocarboxypropyl transfer on pseudouridine corresponding to position 914 in M.jannaschii 16S rRNA. It constitutes the last step in biosynthesis of the hypermodified N1-methyl-N3-(3-amino-3-carboxypropyl) pseudouridine (m1acp3-Psi).</text>
</comment>
<dbReference type="GO" id="GO:0106388">
    <property type="term" value="F:rRNA small subunit aminocarboxypropyltransferase activity"/>
    <property type="evidence" value="ECO:0007669"/>
    <property type="project" value="UniProtKB-EC"/>
</dbReference>
<feature type="binding site" evidence="7">
    <location>
        <position position="93"/>
    </location>
    <ligand>
        <name>S-adenosyl-L-methionine</name>
        <dbReference type="ChEBI" id="CHEBI:59789"/>
    </ligand>
</feature>
<comment type="subcellular location">
    <subcellularLocation>
        <location evidence="7">Cytoplasm</location>
    </subcellularLocation>
</comment>
<reference evidence="10 11" key="1">
    <citation type="journal article" date="2019" name="Front. Microbiol.">
        <title>Ammonia Oxidation by the Arctic Terrestrial Thaumarchaeote Candidatus Nitrosocosmicus arcticus Is Stimulated by Increasing Temperatures.</title>
        <authorList>
            <person name="Alves R.J.E."/>
            <person name="Kerou M."/>
            <person name="Zappe A."/>
            <person name="Bittner R."/>
            <person name="Abby S.S."/>
            <person name="Schmidt H.A."/>
            <person name="Pfeifer K."/>
            <person name="Schleper C."/>
        </authorList>
    </citation>
    <scope>NUCLEOTIDE SEQUENCE [LARGE SCALE GENOMIC DNA]</scope>
    <source>
        <strain evidence="10 11">Kfb</strain>
    </source>
</reference>
<protein>
    <recommendedName>
        <fullName evidence="1 7">16S rRNA aminocarboxypropyltransferase</fullName>
        <ecNumber evidence="7">2.5.1.157</ecNumber>
    </recommendedName>
</protein>
<dbReference type="OrthoDB" id="7441at2157"/>
<dbReference type="EC" id="2.5.1.157" evidence="7"/>
<comment type="catalytic activity">
    <reaction evidence="7">
        <text>an N(1)-methylpseudouridine in rRNA + S-adenosyl-L-methionine = N(1)-methyl-N(3)-[(3S)-3-amino-3-carboxypropyl]pseudouridine in rRNA + S-methyl-5'-thioadenosine + H(+)</text>
        <dbReference type="Rhea" id="RHEA:63296"/>
        <dbReference type="Rhea" id="RHEA-COMP:11634"/>
        <dbReference type="Rhea" id="RHEA-COMP:16310"/>
        <dbReference type="ChEBI" id="CHEBI:15378"/>
        <dbReference type="ChEBI" id="CHEBI:17509"/>
        <dbReference type="ChEBI" id="CHEBI:59789"/>
        <dbReference type="ChEBI" id="CHEBI:74890"/>
        <dbReference type="ChEBI" id="CHEBI:146234"/>
        <dbReference type="EC" id="2.5.1.157"/>
    </reaction>
</comment>
<organism evidence="10 11">
    <name type="scientific">Candidatus Nitrosocosmicus arcticus</name>
    <dbReference type="NCBI Taxonomy" id="2035267"/>
    <lineage>
        <taxon>Archaea</taxon>
        <taxon>Nitrososphaerota</taxon>
        <taxon>Nitrososphaeria</taxon>
        <taxon>Nitrososphaerales</taxon>
        <taxon>Nitrososphaeraceae</taxon>
        <taxon>Candidatus Nitrosocosmicus</taxon>
    </lineage>
</organism>
<comment type="caution">
    <text evidence="7">Lacks conserved residue(s) required for the propagation of feature annotation.</text>
</comment>
<dbReference type="InterPro" id="IPR007209">
    <property type="entry name" value="RNaseL-inhib-like_metal-bd_dom"/>
</dbReference>
<dbReference type="GO" id="GO:0005737">
    <property type="term" value="C:cytoplasm"/>
    <property type="evidence" value="ECO:0007669"/>
    <property type="project" value="UniProtKB-SubCell"/>
</dbReference>
<keyword evidence="5 7" id="KW-0808">Transferase</keyword>
<dbReference type="Proteomes" id="UP000315289">
    <property type="component" value="Unassembled WGS sequence"/>
</dbReference>
<dbReference type="Pfam" id="PF04068">
    <property type="entry name" value="Fer4_RLI"/>
    <property type="match status" value="1"/>
</dbReference>
<feature type="domain" description="16S/18S rRNA aminocarboxypropyltransferase Tsr3 C-terminal" evidence="8">
    <location>
        <begin position="46"/>
        <end position="169"/>
    </location>
</feature>
<evidence type="ECO:0000256" key="6">
    <source>
        <dbReference type="ARBA" id="ARBA00022691"/>
    </source>
</evidence>
<sequence length="176" mass="20092">MSESRAIPLELAVLMYRQDDPNKCTASRLVKFKMAKEVKRVPTTFLVLNPFAEKMVTPVDMKKFRGICAIDCSWKLATQVINTSRKFFNNRKLPALLAGNPTNYAKLGMLSTVEAISAALYILNYKEMSREILNKFKWGHTFLDLNSEILEDYSKAQGQDGIIAIEKDYFPHIFNS</sequence>
<dbReference type="PANTHER" id="PTHR20426">
    <property type="entry name" value="RIBOSOME BIOGENESIS PROTEIN TSR3 HOMOLOG"/>
    <property type="match status" value="1"/>
</dbReference>
<dbReference type="PANTHER" id="PTHR20426:SF0">
    <property type="entry name" value="18S RRNA AMINOCARBOXYPROPYLTRANSFERASE"/>
    <property type="match status" value="1"/>
</dbReference>
<evidence type="ECO:0000256" key="4">
    <source>
        <dbReference type="ARBA" id="ARBA00022552"/>
    </source>
</evidence>
<dbReference type="RefSeq" id="WP_186434333.1">
    <property type="nucleotide sequence ID" value="NZ_ML675594.1"/>
</dbReference>
<evidence type="ECO:0000256" key="1">
    <source>
        <dbReference type="ARBA" id="ARBA00014114"/>
    </source>
</evidence>
<comment type="similarity">
    <text evidence="7">Belongs to the TDD superfamily. TSR3 family.</text>
</comment>
<evidence type="ECO:0000256" key="7">
    <source>
        <dbReference type="HAMAP-Rule" id="MF_01116"/>
    </source>
</evidence>
<evidence type="ECO:0000256" key="5">
    <source>
        <dbReference type="ARBA" id="ARBA00022679"/>
    </source>
</evidence>